<gene>
    <name evidence="3" type="ORF">HK097_005613</name>
</gene>
<proteinExistence type="predicted"/>
<dbReference type="EMBL" id="JADGJD010000262">
    <property type="protein sequence ID" value="KAJ3052817.1"/>
    <property type="molecule type" value="Genomic_DNA"/>
</dbReference>
<keyword evidence="4" id="KW-1185">Reference proteome</keyword>
<evidence type="ECO:0000256" key="2">
    <source>
        <dbReference type="SAM" id="SignalP"/>
    </source>
</evidence>
<evidence type="ECO:0000313" key="4">
    <source>
        <dbReference type="Proteomes" id="UP001212841"/>
    </source>
</evidence>
<feature type="compositionally biased region" description="Low complexity" evidence="1">
    <location>
        <begin position="164"/>
        <end position="199"/>
    </location>
</feature>
<feature type="compositionally biased region" description="Low complexity" evidence="1">
    <location>
        <begin position="206"/>
        <end position="235"/>
    </location>
</feature>
<reference evidence="3" key="1">
    <citation type="submission" date="2020-05" db="EMBL/GenBank/DDBJ databases">
        <title>Phylogenomic resolution of chytrid fungi.</title>
        <authorList>
            <person name="Stajich J.E."/>
            <person name="Amses K."/>
            <person name="Simmons R."/>
            <person name="Seto K."/>
            <person name="Myers J."/>
            <person name="Bonds A."/>
            <person name="Quandt C.A."/>
            <person name="Barry K."/>
            <person name="Liu P."/>
            <person name="Grigoriev I."/>
            <person name="Longcore J.E."/>
            <person name="James T.Y."/>
        </authorList>
    </citation>
    <scope>NUCLEOTIDE SEQUENCE</scope>
    <source>
        <strain evidence="3">JEL0318</strain>
    </source>
</reference>
<sequence length="248" mass="26149">MKSIIAFAVATLLAENVAAGPAAAFAVAGAGYSAIDSPAGLFKRQTGTCNGRPISGCQRQDGSNVFPYKLCPSSGCYCCTADGQFTRNCGCCPKPAQVCAGALKSCYLPSKHQCTPNGGLCKVGTEIVRDDRYGLDSVYAYNCQTTEWIETAVNPIDGWNLEGPRTTTTRPPVTTTTTTRPPITTTTTTRPPVTTTTTTEAPVINPTTQAPVTTEPTTQPTEEPTEPTEPTAEPTYVKPGKCHPKAAY</sequence>
<dbReference type="AlphaFoldDB" id="A0AAD5SGM1"/>
<feature type="region of interest" description="Disordered" evidence="1">
    <location>
        <begin position="160"/>
        <end position="248"/>
    </location>
</feature>
<name>A0AAD5SGM1_9FUNG</name>
<dbReference type="Proteomes" id="UP001212841">
    <property type="component" value="Unassembled WGS sequence"/>
</dbReference>
<accession>A0AAD5SGM1</accession>
<keyword evidence="2" id="KW-0732">Signal</keyword>
<feature type="signal peptide" evidence="2">
    <location>
        <begin position="1"/>
        <end position="19"/>
    </location>
</feature>
<evidence type="ECO:0000256" key="1">
    <source>
        <dbReference type="SAM" id="MobiDB-lite"/>
    </source>
</evidence>
<evidence type="ECO:0000313" key="3">
    <source>
        <dbReference type="EMBL" id="KAJ3052817.1"/>
    </source>
</evidence>
<organism evidence="3 4">
    <name type="scientific">Rhizophlyctis rosea</name>
    <dbReference type="NCBI Taxonomy" id="64517"/>
    <lineage>
        <taxon>Eukaryota</taxon>
        <taxon>Fungi</taxon>
        <taxon>Fungi incertae sedis</taxon>
        <taxon>Chytridiomycota</taxon>
        <taxon>Chytridiomycota incertae sedis</taxon>
        <taxon>Chytridiomycetes</taxon>
        <taxon>Rhizophlyctidales</taxon>
        <taxon>Rhizophlyctidaceae</taxon>
        <taxon>Rhizophlyctis</taxon>
    </lineage>
</organism>
<comment type="caution">
    <text evidence="3">The sequence shown here is derived from an EMBL/GenBank/DDBJ whole genome shotgun (WGS) entry which is preliminary data.</text>
</comment>
<feature type="chain" id="PRO_5041918197" evidence="2">
    <location>
        <begin position="20"/>
        <end position="248"/>
    </location>
</feature>
<protein>
    <submittedName>
        <fullName evidence="3">Uncharacterized protein</fullName>
    </submittedName>
</protein>